<dbReference type="InterPro" id="IPR003607">
    <property type="entry name" value="HD/PDEase_dom"/>
</dbReference>
<feature type="region of interest" description="Disordered" evidence="4">
    <location>
        <begin position="448"/>
        <end position="468"/>
    </location>
</feature>
<dbReference type="Gene3D" id="1.10.1300.10">
    <property type="entry name" value="3'5'-cyclic nucleotide phosphodiesterase, catalytic domain"/>
    <property type="match status" value="1"/>
</dbReference>
<evidence type="ECO:0000256" key="4">
    <source>
        <dbReference type="SAM" id="MobiDB-lite"/>
    </source>
</evidence>
<evidence type="ECO:0000313" key="6">
    <source>
        <dbReference type="EMBL" id="OAD77049.1"/>
    </source>
</evidence>
<feature type="region of interest" description="Disordered" evidence="4">
    <location>
        <begin position="391"/>
        <end position="436"/>
    </location>
</feature>
<evidence type="ECO:0000256" key="3">
    <source>
        <dbReference type="RuleBase" id="RU363067"/>
    </source>
</evidence>
<feature type="compositionally biased region" description="Basic and acidic residues" evidence="4">
    <location>
        <begin position="391"/>
        <end position="404"/>
    </location>
</feature>
<dbReference type="GeneID" id="28991740"/>
<dbReference type="CDD" id="cd00077">
    <property type="entry name" value="HDc"/>
    <property type="match status" value="1"/>
</dbReference>
<dbReference type="STRING" id="763407.A0A167P169"/>
<dbReference type="VEuPathDB" id="FungiDB:PHYBLDRAFT_142560"/>
<evidence type="ECO:0000256" key="2">
    <source>
        <dbReference type="ARBA" id="ARBA00022801"/>
    </source>
</evidence>
<feature type="domain" description="PDEase" evidence="5">
    <location>
        <begin position="4"/>
        <end position="355"/>
    </location>
</feature>
<feature type="compositionally biased region" description="Acidic residues" evidence="4">
    <location>
        <begin position="406"/>
        <end position="419"/>
    </location>
</feature>
<dbReference type="GO" id="GO:0007165">
    <property type="term" value="P:signal transduction"/>
    <property type="evidence" value="ECO:0007669"/>
    <property type="project" value="InterPro"/>
</dbReference>
<sequence>MSPVTSLLPERKQQLKEYVCDWGFITLDLSERELVECVFIIISQVMDHPDLISIRIDSDALYNFLFDVCNSYHRENNYHNFRHAVDVLQATYYFLSRIGCIQLPNTPVETHKKRPKIANLARDLLRPIDTFALLMAAVGHDIGHPGVNNMFMINSSTPLAILYNDRSVLESFHSMAFCHLLQQHGFRQLVDVRNYPESAVPFRKVVVSSILATDMGRHEEYVKSVEEQAVRLKKNAINFQDERQCEQERLIICGALIKCADISNCARPFSSAEKWAKLLVEEFCKQGDLEKELGMPVLPMNQRGKLPLEDFQLSFKRNVAYKLFTAVKDVLPEMEFTVKGIDKNIELWEEMKRRGHHDSGVGELSSENVESCRRSSLVNYVEAVTVLHDNDYGSYSDDKDKGVGEYEGEYDDSDNESDNDNNRTHEKSTAETAETSGNRALCVEEAVIKEDGDDNNSTSASKKNNKTNASISLNNSVNGCDNNFDGTGFEDKCSSCPQSESRRKAGWIAPICRCIIQ</sequence>
<feature type="compositionally biased region" description="Basic and acidic residues" evidence="4">
    <location>
        <begin position="420"/>
        <end position="429"/>
    </location>
</feature>
<feature type="compositionally biased region" description="Low complexity" evidence="4">
    <location>
        <begin position="455"/>
        <end position="468"/>
    </location>
</feature>
<dbReference type="SMART" id="SM00471">
    <property type="entry name" value="HDc"/>
    <property type="match status" value="1"/>
</dbReference>
<keyword evidence="7" id="KW-1185">Reference proteome</keyword>
<keyword evidence="2 3" id="KW-0378">Hydrolase</keyword>
<dbReference type="InterPro" id="IPR002073">
    <property type="entry name" value="PDEase_catalytic_dom"/>
</dbReference>
<comment type="similarity">
    <text evidence="3">Belongs to the cyclic nucleotide phosphodiesterase family.</text>
</comment>
<dbReference type="PANTHER" id="PTHR11347">
    <property type="entry name" value="CYCLIC NUCLEOTIDE PHOSPHODIESTERASE"/>
    <property type="match status" value="1"/>
</dbReference>
<keyword evidence="1 3" id="KW-0479">Metal-binding</keyword>
<dbReference type="OrthoDB" id="546632at2759"/>
<dbReference type="Proteomes" id="UP000077315">
    <property type="component" value="Unassembled WGS sequence"/>
</dbReference>
<name>A0A167P169_PHYB8</name>
<dbReference type="EMBL" id="KV440975">
    <property type="protein sequence ID" value="OAD77049.1"/>
    <property type="molecule type" value="Genomic_DNA"/>
</dbReference>
<reference evidence="7" key="1">
    <citation type="submission" date="2015-06" db="EMBL/GenBank/DDBJ databases">
        <title>Expansion of signal transduction pathways in fungi by whole-genome duplication.</title>
        <authorList>
            <consortium name="DOE Joint Genome Institute"/>
            <person name="Corrochano L.M."/>
            <person name="Kuo A."/>
            <person name="Marcet-Houben M."/>
            <person name="Polaino S."/>
            <person name="Salamov A."/>
            <person name="Villalobos J.M."/>
            <person name="Alvarez M.I."/>
            <person name="Avalos J."/>
            <person name="Benito E.P."/>
            <person name="Benoit I."/>
            <person name="Burger G."/>
            <person name="Camino L.P."/>
            <person name="Canovas D."/>
            <person name="Cerda-Olmedo E."/>
            <person name="Cheng J.-F."/>
            <person name="Dominguez A."/>
            <person name="Elias M."/>
            <person name="Eslava A.P."/>
            <person name="Glaser F."/>
            <person name="Grimwood J."/>
            <person name="Gutierrez G."/>
            <person name="Heitman J."/>
            <person name="Henrissat B."/>
            <person name="Iturriaga E.A."/>
            <person name="Lang B.F."/>
            <person name="Lavin J.L."/>
            <person name="Lee S."/>
            <person name="Li W."/>
            <person name="Lindquist E."/>
            <person name="Lopez-Garcia S."/>
            <person name="Luque E.M."/>
            <person name="Marcos A.T."/>
            <person name="Martin J."/>
            <person name="McCluskey K."/>
            <person name="Medina H.R."/>
            <person name="Miralles-Duran A."/>
            <person name="Miyazaki A."/>
            <person name="Munoz-Torres E."/>
            <person name="Oguiza J.A."/>
            <person name="Ohm R."/>
            <person name="Olmedo M."/>
            <person name="Orejas M."/>
            <person name="Ortiz-Castellanos L."/>
            <person name="Pisabarro A.G."/>
            <person name="Rodriguez-Romero J."/>
            <person name="Ruiz-Herrera J."/>
            <person name="Ruiz-Vazquez R."/>
            <person name="Sanz C."/>
            <person name="Schackwitz W."/>
            <person name="Schmutz J."/>
            <person name="Shahriari M."/>
            <person name="Shelest E."/>
            <person name="Silva-Franco F."/>
            <person name="Soanes D."/>
            <person name="Syed K."/>
            <person name="Tagua V.G."/>
            <person name="Talbot N.J."/>
            <person name="Thon M."/>
            <person name="De vries R.P."/>
            <person name="Wiebenga A."/>
            <person name="Yadav J.S."/>
            <person name="Braun E.L."/>
            <person name="Baker S."/>
            <person name="Garre V."/>
            <person name="Horwitz B."/>
            <person name="Torres-Martinez S."/>
            <person name="Idnurm A."/>
            <person name="Herrera-Estrella A."/>
            <person name="Gabaldon T."/>
            <person name="Grigoriev I.V."/>
        </authorList>
    </citation>
    <scope>NUCLEOTIDE SEQUENCE [LARGE SCALE GENOMIC DNA]</scope>
    <source>
        <strain evidence="7">NRRL 1555(-)</strain>
    </source>
</reference>
<organism evidence="6 7">
    <name type="scientific">Phycomyces blakesleeanus (strain ATCC 8743b / DSM 1359 / FGSC 10004 / NBRC 33097 / NRRL 1555)</name>
    <dbReference type="NCBI Taxonomy" id="763407"/>
    <lineage>
        <taxon>Eukaryota</taxon>
        <taxon>Fungi</taxon>
        <taxon>Fungi incertae sedis</taxon>
        <taxon>Mucoromycota</taxon>
        <taxon>Mucoromycotina</taxon>
        <taxon>Mucoromycetes</taxon>
        <taxon>Mucorales</taxon>
        <taxon>Phycomycetaceae</taxon>
        <taxon>Phycomyces</taxon>
    </lineage>
</organism>
<dbReference type="AlphaFoldDB" id="A0A167P169"/>
<dbReference type="SUPFAM" id="SSF109604">
    <property type="entry name" value="HD-domain/PDEase-like"/>
    <property type="match status" value="1"/>
</dbReference>
<protein>
    <recommendedName>
        <fullName evidence="3">Phosphodiesterase</fullName>
        <ecNumber evidence="3">3.1.4.-</ecNumber>
    </recommendedName>
</protein>
<evidence type="ECO:0000259" key="5">
    <source>
        <dbReference type="PROSITE" id="PS51845"/>
    </source>
</evidence>
<gene>
    <name evidence="6" type="ORF">PHYBLDRAFT_142560</name>
</gene>
<dbReference type="InterPro" id="IPR036971">
    <property type="entry name" value="PDEase_catalytic_dom_sf"/>
</dbReference>
<evidence type="ECO:0000256" key="1">
    <source>
        <dbReference type="ARBA" id="ARBA00022723"/>
    </source>
</evidence>
<dbReference type="PROSITE" id="PS00126">
    <property type="entry name" value="PDEASE_I_1"/>
    <property type="match status" value="1"/>
</dbReference>
<proteinExistence type="inferred from homology"/>
<evidence type="ECO:0000313" key="7">
    <source>
        <dbReference type="Proteomes" id="UP000077315"/>
    </source>
</evidence>
<dbReference type="EC" id="3.1.4.-" evidence="3"/>
<dbReference type="GO" id="GO:0046872">
    <property type="term" value="F:metal ion binding"/>
    <property type="evidence" value="ECO:0007669"/>
    <property type="project" value="UniProtKB-KW"/>
</dbReference>
<accession>A0A167P169</accession>
<dbReference type="Pfam" id="PF00233">
    <property type="entry name" value="PDEase_I"/>
    <property type="match status" value="1"/>
</dbReference>
<comment type="cofactor">
    <cofactor evidence="3">
        <name>a divalent metal cation</name>
        <dbReference type="ChEBI" id="CHEBI:60240"/>
    </cofactor>
    <text evidence="3">Binds 2 divalent metal cations per subunit. Site 1 may preferentially bind zinc ions, while site 2 has a preference for magnesium and/or manganese ions.</text>
</comment>
<dbReference type="GO" id="GO:0004114">
    <property type="term" value="F:3',5'-cyclic-nucleotide phosphodiesterase activity"/>
    <property type="evidence" value="ECO:0007669"/>
    <property type="project" value="InterPro"/>
</dbReference>
<dbReference type="InParanoid" id="A0A167P169"/>
<dbReference type="PROSITE" id="PS51845">
    <property type="entry name" value="PDEASE_I_2"/>
    <property type="match status" value="1"/>
</dbReference>
<dbReference type="RefSeq" id="XP_018295089.1">
    <property type="nucleotide sequence ID" value="XM_018430834.1"/>
</dbReference>
<dbReference type="InterPro" id="IPR023174">
    <property type="entry name" value="PDEase_CS"/>
</dbReference>